<dbReference type="Proteomes" id="UP000038200">
    <property type="component" value="Unassembled WGS sequence"/>
</dbReference>
<name>A0A0B7IT62_9FLAO</name>
<dbReference type="AlphaFoldDB" id="A0A0B7IT62"/>
<evidence type="ECO:0000313" key="2">
    <source>
        <dbReference type="Proteomes" id="UP000038200"/>
    </source>
</evidence>
<organism evidence="1 2">
    <name type="scientific">Capnocytophaga canis</name>
    <dbReference type="NCBI Taxonomy" id="1848903"/>
    <lineage>
        <taxon>Bacteria</taxon>
        <taxon>Pseudomonadati</taxon>
        <taxon>Bacteroidota</taxon>
        <taxon>Flavobacteriia</taxon>
        <taxon>Flavobacteriales</taxon>
        <taxon>Flavobacteriaceae</taxon>
        <taxon>Capnocytophaga</taxon>
    </lineage>
</organism>
<accession>A0A0B7IT62</accession>
<dbReference type="EMBL" id="CDOL01000248">
    <property type="protein sequence ID" value="CEN53789.1"/>
    <property type="molecule type" value="Genomic_DNA"/>
</dbReference>
<sequence length="55" mass="6684">MCLYWKPIIYIEKPLTLTNWKNAPKKENNAPPYFTFCHKMKHFDAYFRTFAPSKI</sequence>
<evidence type="ECO:0000313" key="1">
    <source>
        <dbReference type="EMBL" id="CEN53789.1"/>
    </source>
</evidence>
<protein>
    <submittedName>
        <fullName evidence="1">Uncharacterized protein</fullName>
    </submittedName>
</protein>
<gene>
    <name evidence="1" type="ORF">CCAND93_580010</name>
</gene>
<reference evidence="1 2" key="1">
    <citation type="submission" date="2015-01" db="EMBL/GenBank/DDBJ databases">
        <authorList>
            <person name="Xiang T."/>
            <person name="Song Y."/>
            <person name="Huang L."/>
            <person name="Wang B."/>
            <person name="Wu P."/>
        </authorList>
    </citation>
    <scope>NUCLEOTIDE SEQUENCE [LARGE SCALE GENOMIC DNA]</scope>
    <source>
        <strain evidence="1 2">CcD93</strain>
    </source>
</reference>
<proteinExistence type="predicted"/>